<dbReference type="RefSeq" id="XP_003028601.1">
    <property type="nucleotide sequence ID" value="XM_003028555.1"/>
</dbReference>
<dbReference type="VEuPathDB" id="FungiDB:SCHCODRAFT_02637386"/>
<feature type="compositionally biased region" description="Low complexity" evidence="1">
    <location>
        <begin position="125"/>
        <end position="159"/>
    </location>
</feature>
<accession>D8QDK6</accession>
<feature type="compositionally biased region" description="Polar residues" evidence="1">
    <location>
        <begin position="252"/>
        <end position="262"/>
    </location>
</feature>
<evidence type="ECO:0000256" key="1">
    <source>
        <dbReference type="SAM" id="MobiDB-lite"/>
    </source>
</evidence>
<dbReference type="HOGENOM" id="CLU_1062289_0_0_1"/>
<feature type="region of interest" description="Disordered" evidence="1">
    <location>
        <begin position="229"/>
        <end position="262"/>
    </location>
</feature>
<keyword evidence="3" id="KW-1185">Reference proteome</keyword>
<protein>
    <submittedName>
        <fullName evidence="2">Expressed protein</fullName>
    </submittedName>
</protein>
<evidence type="ECO:0000313" key="3">
    <source>
        <dbReference type="Proteomes" id="UP000007431"/>
    </source>
</evidence>
<dbReference type="GeneID" id="9590400"/>
<feature type="compositionally biased region" description="Low complexity" evidence="1">
    <location>
        <begin position="70"/>
        <end position="87"/>
    </location>
</feature>
<dbReference type="Proteomes" id="UP000007431">
    <property type="component" value="Unassembled WGS sequence"/>
</dbReference>
<gene>
    <name evidence="2" type="ORF">SCHCODRAFT_83110</name>
</gene>
<dbReference type="InParanoid" id="D8QDK6"/>
<feature type="region of interest" description="Disordered" evidence="1">
    <location>
        <begin position="55"/>
        <end position="182"/>
    </location>
</feature>
<dbReference type="EMBL" id="GL377310">
    <property type="protein sequence ID" value="EFI93698.1"/>
    <property type="molecule type" value="Genomic_DNA"/>
</dbReference>
<feature type="compositionally biased region" description="Low complexity" evidence="1">
    <location>
        <begin position="236"/>
        <end position="250"/>
    </location>
</feature>
<reference evidence="2 3" key="1">
    <citation type="journal article" date="2010" name="Nat. Biotechnol.">
        <title>Genome sequence of the model mushroom Schizophyllum commune.</title>
        <authorList>
            <person name="Ohm R.A."/>
            <person name="de Jong J.F."/>
            <person name="Lugones L.G."/>
            <person name="Aerts A."/>
            <person name="Kothe E."/>
            <person name="Stajich J.E."/>
            <person name="de Vries R.P."/>
            <person name="Record E."/>
            <person name="Levasseur A."/>
            <person name="Baker S.E."/>
            <person name="Bartholomew K.A."/>
            <person name="Coutinho P.M."/>
            <person name="Erdmann S."/>
            <person name="Fowler T.J."/>
            <person name="Gathman A.C."/>
            <person name="Lombard V."/>
            <person name="Henrissat B."/>
            <person name="Knabe N."/>
            <person name="Kuees U."/>
            <person name="Lilly W.W."/>
            <person name="Lindquist E."/>
            <person name="Lucas S."/>
            <person name="Magnuson J.K."/>
            <person name="Piumi F."/>
            <person name="Raudaskoski M."/>
            <person name="Salamov A."/>
            <person name="Schmutz J."/>
            <person name="Schwarze F.W.M.R."/>
            <person name="vanKuyk P.A."/>
            <person name="Horton J.S."/>
            <person name="Grigoriev I.V."/>
            <person name="Woesten H.A.B."/>
        </authorList>
    </citation>
    <scope>NUCLEOTIDE SEQUENCE [LARGE SCALE GENOMIC DNA]</scope>
    <source>
        <strain evidence="3">H4-8 / FGSC 9210</strain>
    </source>
</reference>
<evidence type="ECO:0000313" key="2">
    <source>
        <dbReference type="EMBL" id="EFI93698.1"/>
    </source>
</evidence>
<proteinExistence type="predicted"/>
<dbReference type="AlphaFoldDB" id="D8QDK6"/>
<organism evidence="3">
    <name type="scientific">Schizophyllum commune (strain H4-8 / FGSC 9210)</name>
    <name type="common">Split gill fungus</name>
    <dbReference type="NCBI Taxonomy" id="578458"/>
    <lineage>
        <taxon>Eukaryota</taxon>
        <taxon>Fungi</taxon>
        <taxon>Dikarya</taxon>
        <taxon>Basidiomycota</taxon>
        <taxon>Agaricomycotina</taxon>
        <taxon>Agaricomycetes</taxon>
        <taxon>Agaricomycetidae</taxon>
        <taxon>Agaricales</taxon>
        <taxon>Schizophyllaceae</taxon>
        <taxon>Schizophyllum</taxon>
    </lineage>
</organism>
<feature type="region of interest" description="Disordered" evidence="1">
    <location>
        <begin position="1"/>
        <end position="35"/>
    </location>
</feature>
<dbReference type="OrthoDB" id="10582606at2759"/>
<dbReference type="KEGG" id="scm:SCHCO_02637386"/>
<name>D8QDK6_SCHCM</name>
<sequence length="262" mass="27289">MPWTRTTRGSNTTQRKSARTYTSRKNNGLGMSQASWRRMVINDALEEADELEAEFQARKRAREEEEEEAPASASSASISASNASTSMSKEKENAATVASVLPPAKRQKVTRASKPTSVWTPYEGSASTTTSTRTTRSATESASATAAAAPPRYSYTAPSQHTSAIPPRHGPTATSFSSAHPTHQDMKAIPDALKPKIPVLFPEVFDPVLYAKFAAMYKAGLLPGYPPAGAGGTTAGGSAAAPAAGGAASATVPVTSQPASST</sequence>
<feature type="compositionally biased region" description="Polar residues" evidence="1">
    <location>
        <begin position="172"/>
        <end position="181"/>
    </location>
</feature>